<feature type="compositionally biased region" description="Polar residues" evidence="1">
    <location>
        <begin position="477"/>
        <end position="505"/>
    </location>
</feature>
<feature type="region of interest" description="Disordered" evidence="1">
    <location>
        <begin position="166"/>
        <end position="237"/>
    </location>
</feature>
<feature type="region of interest" description="Disordered" evidence="1">
    <location>
        <begin position="290"/>
        <end position="337"/>
    </location>
</feature>
<name>A0A914KMN4_MELIC</name>
<feature type="compositionally biased region" description="Polar residues" evidence="1">
    <location>
        <begin position="58"/>
        <end position="69"/>
    </location>
</feature>
<evidence type="ECO:0000256" key="1">
    <source>
        <dbReference type="SAM" id="MobiDB-lite"/>
    </source>
</evidence>
<feature type="compositionally biased region" description="Acidic residues" evidence="1">
    <location>
        <begin position="225"/>
        <end position="237"/>
    </location>
</feature>
<feature type="compositionally biased region" description="Polar residues" evidence="1">
    <location>
        <begin position="166"/>
        <end position="181"/>
    </location>
</feature>
<feature type="compositionally biased region" description="Low complexity" evidence="1">
    <location>
        <begin position="215"/>
        <end position="224"/>
    </location>
</feature>
<accession>A0A914KMN4</accession>
<feature type="compositionally biased region" description="Polar residues" evidence="1">
    <location>
        <begin position="324"/>
        <end position="337"/>
    </location>
</feature>
<feature type="region of interest" description="Disordered" evidence="1">
    <location>
        <begin position="21"/>
        <end position="69"/>
    </location>
</feature>
<reference evidence="3" key="1">
    <citation type="submission" date="2022-11" db="UniProtKB">
        <authorList>
            <consortium name="WormBaseParasite"/>
        </authorList>
    </citation>
    <scope>IDENTIFICATION</scope>
</reference>
<evidence type="ECO:0000313" key="3">
    <source>
        <dbReference type="WBParaSite" id="Minc3s00049g02644"/>
    </source>
</evidence>
<feature type="region of interest" description="Disordered" evidence="1">
    <location>
        <begin position="472"/>
        <end position="510"/>
    </location>
</feature>
<proteinExistence type="predicted"/>
<dbReference type="AlphaFoldDB" id="A0A914KMN4"/>
<organism evidence="2 3">
    <name type="scientific">Meloidogyne incognita</name>
    <name type="common">Southern root-knot nematode worm</name>
    <name type="synonym">Oxyuris incognita</name>
    <dbReference type="NCBI Taxonomy" id="6306"/>
    <lineage>
        <taxon>Eukaryota</taxon>
        <taxon>Metazoa</taxon>
        <taxon>Ecdysozoa</taxon>
        <taxon>Nematoda</taxon>
        <taxon>Chromadorea</taxon>
        <taxon>Rhabditida</taxon>
        <taxon>Tylenchina</taxon>
        <taxon>Tylenchomorpha</taxon>
        <taxon>Tylenchoidea</taxon>
        <taxon>Meloidogynidae</taxon>
        <taxon>Meloidogyninae</taxon>
        <taxon>Meloidogyne</taxon>
        <taxon>Meloidogyne incognita group</taxon>
    </lineage>
</organism>
<dbReference type="WBParaSite" id="Minc3s00049g02644">
    <property type="protein sequence ID" value="Minc3s00049g02644"/>
    <property type="gene ID" value="Minc3s00049g02644"/>
</dbReference>
<sequence length="586" mass="64931">MESIIPTPSIDQVLQNLASNALSSTSAQDSEEDQSGGRGEIVNLDSSDDSESEKGNAATKNNKIVFNQVSRPNKRKLPLVTDQARLNVIMDKNRSAYLREKFQLHQKNNSRTIYRINHSKNRILQKPYQPPISNTSTFSSNYAPKTVSEMLNDLVNMSVDKTLENSASLKEHSSNNNSNNLRFVPATPEDGSNFEQSTSNYQQSQANSSDDDDIQVISDNNNNVDDCEMQENQEESEIVGNDAGLDATPFCKNCASEVPLIIKKIIMESIIPTPSIDQVLQSLASNALSSTSAQDSEEDQSGGREEIVNLDSSDDSESEKGNAATKNNNKIVLNQLSRPNKRKLPLVTDQARLNVIMDKNRSAYLREKFQLHQKNNSRTIYRINHSKNRILQKPYQPPTSSTSTFSSNYAPKTVSEMLNDLVNMSVDKTLENSASLKEHSSNNNNNNLRFVPATPEESSLFVAAPPQLEPQEHVIESSKNSKATSLDGSNFEQSTSNYQQSQANSSDDDIQVISDNNNNVDDCEMQENLQDDSEVVGNDAGLDATPFCKNCASEVPLIIKRLDRLDGMVDKMIKLVKNSLSNPANH</sequence>
<protein>
    <submittedName>
        <fullName evidence="3">Uncharacterized protein</fullName>
    </submittedName>
</protein>
<dbReference type="Proteomes" id="UP000887563">
    <property type="component" value="Unplaced"/>
</dbReference>
<feature type="compositionally biased region" description="Low complexity" evidence="1">
    <location>
        <begin position="196"/>
        <end position="208"/>
    </location>
</feature>
<evidence type="ECO:0000313" key="2">
    <source>
        <dbReference type="Proteomes" id="UP000887563"/>
    </source>
</evidence>
<keyword evidence="2" id="KW-1185">Reference proteome</keyword>